<organism evidence="3 4">
    <name type="scientific">Streptomyces hokutonensis</name>
    <dbReference type="NCBI Taxonomy" id="1306990"/>
    <lineage>
        <taxon>Bacteria</taxon>
        <taxon>Bacillati</taxon>
        <taxon>Actinomycetota</taxon>
        <taxon>Actinomycetes</taxon>
        <taxon>Kitasatosporales</taxon>
        <taxon>Streptomycetaceae</taxon>
        <taxon>Streptomyces</taxon>
    </lineage>
</organism>
<evidence type="ECO:0000313" key="3">
    <source>
        <dbReference type="EMBL" id="MFE9602876.1"/>
    </source>
</evidence>
<name>A0ABW6M9Q6_9ACTN</name>
<dbReference type="InterPro" id="IPR051122">
    <property type="entry name" value="SDR_DHRS6-like"/>
</dbReference>
<dbReference type="SUPFAM" id="SSF51735">
    <property type="entry name" value="NAD(P)-binding Rossmann-fold domains"/>
    <property type="match status" value="1"/>
</dbReference>
<evidence type="ECO:0000256" key="2">
    <source>
        <dbReference type="ARBA" id="ARBA00023002"/>
    </source>
</evidence>
<dbReference type="PROSITE" id="PS00061">
    <property type="entry name" value="ADH_SHORT"/>
    <property type="match status" value="1"/>
</dbReference>
<comment type="caution">
    <text evidence="3">The sequence shown here is derived from an EMBL/GenBank/DDBJ whole genome shotgun (WGS) entry which is preliminary data.</text>
</comment>
<dbReference type="PANTHER" id="PTHR43477:SF1">
    <property type="entry name" value="DIHYDROANTICAPSIN 7-DEHYDROGENASE"/>
    <property type="match status" value="1"/>
</dbReference>
<dbReference type="Pfam" id="PF13561">
    <property type="entry name" value="adh_short_C2"/>
    <property type="match status" value="1"/>
</dbReference>
<dbReference type="EC" id="1.1.1.-" evidence="3"/>
<gene>
    <name evidence="3" type="ORF">ACFYNQ_30480</name>
</gene>
<dbReference type="PRINTS" id="PR00081">
    <property type="entry name" value="GDHRDH"/>
</dbReference>
<dbReference type="CDD" id="cd05233">
    <property type="entry name" value="SDR_c"/>
    <property type="match status" value="1"/>
</dbReference>
<dbReference type="InterPro" id="IPR002347">
    <property type="entry name" value="SDR_fam"/>
</dbReference>
<keyword evidence="2 3" id="KW-0560">Oxidoreductase</keyword>
<keyword evidence="4" id="KW-1185">Reference proteome</keyword>
<dbReference type="PANTHER" id="PTHR43477">
    <property type="entry name" value="DIHYDROANTICAPSIN 7-DEHYDROGENASE"/>
    <property type="match status" value="1"/>
</dbReference>
<dbReference type="PRINTS" id="PR00080">
    <property type="entry name" value="SDRFAMILY"/>
</dbReference>
<proteinExistence type="inferred from homology"/>
<evidence type="ECO:0000313" key="4">
    <source>
        <dbReference type="Proteomes" id="UP001601303"/>
    </source>
</evidence>
<dbReference type="Proteomes" id="UP001601303">
    <property type="component" value="Unassembled WGS sequence"/>
</dbReference>
<reference evidence="3 4" key="1">
    <citation type="submission" date="2024-10" db="EMBL/GenBank/DDBJ databases">
        <title>The Natural Products Discovery Center: Release of the First 8490 Sequenced Strains for Exploring Actinobacteria Biosynthetic Diversity.</title>
        <authorList>
            <person name="Kalkreuter E."/>
            <person name="Kautsar S.A."/>
            <person name="Yang D."/>
            <person name="Bader C.D."/>
            <person name="Teijaro C.N."/>
            <person name="Fluegel L."/>
            <person name="Davis C.M."/>
            <person name="Simpson J.R."/>
            <person name="Lauterbach L."/>
            <person name="Steele A.D."/>
            <person name="Gui C."/>
            <person name="Meng S."/>
            <person name="Li G."/>
            <person name="Viehrig K."/>
            <person name="Ye F."/>
            <person name="Su P."/>
            <person name="Kiefer A.F."/>
            <person name="Nichols A."/>
            <person name="Cepeda A.J."/>
            <person name="Yan W."/>
            <person name="Fan B."/>
            <person name="Jiang Y."/>
            <person name="Adhikari A."/>
            <person name="Zheng C.-J."/>
            <person name="Schuster L."/>
            <person name="Cowan T.M."/>
            <person name="Smanski M.J."/>
            <person name="Chevrette M.G."/>
            <person name="De Carvalho L.P.S."/>
            <person name="Shen B."/>
        </authorList>
    </citation>
    <scope>NUCLEOTIDE SEQUENCE [LARGE SCALE GENOMIC DNA]</scope>
    <source>
        <strain evidence="3 4">NPDC006488</strain>
    </source>
</reference>
<dbReference type="InterPro" id="IPR020904">
    <property type="entry name" value="Sc_DH/Rdtase_CS"/>
</dbReference>
<dbReference type="InterPro" id="IPR036291">
    <property type="entry name" value="NAD(P)-bd_dom_sf"/>
</dbReference>
<comment type="similarity">
    <text evidence="1">Belongs to the short-chain dehydrogenases/reductases (SDR) family.</text>
</comment>
<dbReference type="RefSeq" id="WP_388111066.1">
    <property type="nucleotide sequence ID" value="NZ_JBIAHM010000011.1"/>
</dbReference>
<dbReference type="Gene3D" id="3.40.50.720">
    <property type="entry name" value="NAD(P)-binding Rossmann-like Domain"/>
    <property type="match status" value="1"/>
</dbReference>
<sequence>MSRTTPENHPDRHASRFTGRTALLTAAASGIGAATARRLAEEGASVLVTDVDAAGAEKVAEEVRGKGGQARHLGLDVTNPEAWPEAIRTAQEWTGRLDLLHLNAGRNLPGAIHELDDSSWHDHLRLALDSVFYGVRAAVPLLSAAGGAVVVTGSVHAVLGFSGFPAYAAAKGGVSALVRQLAVEYAGRIRFNAVVPGAVDTGLWTDAPDEYRAQTAARTPVGRIGEPEDIAAAVAFLGSDDASFITGQNLVVDGGRSISSQE</sequence>
<accession>A0ABW6M9Q6</accession>
<evidence type="ECO:0000256" key="1">
    <source>
        <dbReference type="ARBA" id="ARBA00006484"/>
    </source>
</evidence>
<protein>
    <submittedName>
        <fullName evidence="3">SDR family NAD(P)-dependent oxidoreductase</fullName>
        <ecNumber evidence="3">1.1.1.-</ecNumber>
    </submittedName>
</protein>
<dbReference type="GO" id="GO:0016491">
    <property type="term" value="F:oxidoreductase activity"/>
    <property type="evidence" value="ECO:0007669"/>
    <property type="project" value="UniProtKB-KW"/>
</dbReference>
<dbReference type="EMBL" id="JBIAHM010000011">
    <property type="protein sequence ID" value="MFE9602876.1"/>
    <property type="molecule type" value="Genomic_DNA"/>
</dbReference>